<evidence type="ECO:0000259" key="10">
    <source>
        <dbReference type="Pfam" id="PF12693"/>
    </source>
</evidence>
<evidence type="ECO:0000256" key="7">
    <source>
        <dbReference type="ARBA" id="ARBA00022989"/>
    </source>
</evidence>
<keyword evidence="7" id="KW-1133">Transmembrane helix</keyword>
<evidence type="ECO:0000256" key="4">
    <source>
        <dbReference type="ARBA" id="ARBA00022519"/>
    </source>
</evidence>
<evidence type="ECO:0000256" key="2">
    <source>
        <dbReference type="ARBA" id="ARBA00022448"/>
    </source>
</evidence>
<dbReference type="NCBIfam" id="TIGR01709">
    <property type="entry name" value="typeII_sec_gspL"/>
    <property type="match status" value="1"/>
</dbReference>
<proteinExistence type="predicted"/>
<dbReference type="Pfam" id="PF05134">
    <property type="entry name" value="T2SSL"/>
    <property type="match status" value="1"/>
</dbReference>
<evidence type="ECO:0000256" key="3">
    <source>
        <dbReference type="ARBA" id="ARBA00022475"/>
    </source>
</evidence>
<gene>
    <name evidence="11" type="ORF">MNB_SUP05-SYMBIONT-5-803</name>
</gene>
<dbReference type="InterPro" id="IPR007812">
    <property type="entry name" value="T2SS_protein-GspL"/>
</dbReference>
<evidence type="ECO:0008006" key="12">
    <source>
        <dbReference type="Google" id="ProtNLM"/>
    </source>
</evidence>
<dbReference type="GO" id="GO:0015627">
    <property type="term" value="C:type II protein secretion system complex"/>
    <property type="evidence" value="ECO:0007669"/>
    <property type="project" value="InterPro"/>
</dbReference>
<evidence type="ECO:0000256" key="6">
    <source>
        <dbReference type="ARBA" id="ARBA00022927"/>
    </source>
</evidence>
<feature type="domain" description="GspL periplasmic" evidence="10">
    <location>
        <begin position="179"/>
        <end position="268"/>
    </location>
</feature>
<keyword evidence="6" id="KW-0653">Protein transport</keyword>
<keyword evidence="3" id="KW-1003">Cell membrane</keyword>
<reference evidence="11" key="1">
    <citation type="submission" date="2016-10" db="EMBL/GenBank/DDBJ databases">
        <authorList>
            <person name="de Groot N.N."/>
        </authorList>
    </citation>
    <scope>NUCLEOTIDE SEQUENCE</scope>
</reference>
<dbReference type="Pfam" id="PF12693">
    <property type="entry name" value="GspL_C"/>
    <property type="match status" value="1"/>
</dbReference>
<keyword evidence="8" id="KW-0472">Membrane</keyword>
<dbReference type="GO" id="GO:0005886">
    <property type="term" value="C:plasma membrane"/>
    <property type="evidence" value="ECO:0007669"/>
    <property type="project" value="UniProtKB-SubCell"/>
</dbReference>
<keyword evidence="5" id="KW-0812">Transmembrane</keyword>
<dbReference type="AlphaFoldDB" id="A0A1W1E646"/>
<evidence type="ECO:0000256" key="1">
    <source>
        <dbReference type="ARBA" id="ARBA00004377"/>
    </source>
</evidence>
<name>A0A1W1E646_9ZZZZ</name>
<protein>
    <recommendedName>
        <fullName evidence="12">GspL cytoplasmic actin-ATPase-like domain-containing protein</fullName>
    </recommendedName>
</protein>
<sequence length="289" mass="33016">MNIIYYSKTGEFSKPISKSCNQTIIAIDSQLISTHQITLPKMNAAKARKAIPFALEPELLDEIDMLAFFPKKSSQPNQWDVLVIAQEILDTLARKLQQAQCHVTAIVPDFMLLPVKENATYITQENLITYRYGNLQGGCLTQDLFHPLFDNTTKLTPEDTSYHPANTISLLSNPHDLIKYMRPWRIPAVVALITLALSTTQVVMNNERLAKQLKTHKTHNEQQFRTLFPDIKRIVNMRVQTKQRLAFAIKQKSAYTHDFLTQLSKHARTNTQASKAIFKQKKLTISPLK</sequence>
<accession>A0A1W1E646</accession>
<dbReference type="InterPro" id="IPR043129">
    <property type="entry name" value="ATPase_NBD"/>
</dbReference>
<evidence type="ECO:0000256" key="8">
    <source>
        <dbReference type="ARBA" id="ARBA00023136"/>
    </source>
</evidence>
<dbReference type="EMBL" id="FPHZ01000227">
    <property type="protein sequence ID" value="SFV89435.1"/>
    <property type="molecule type" value="Genomic_DNA"/>
</dbReference>
<dbReference type="GO" id="GO:0015628">
    <property type="term" value="P:protein secretion by the type II secretion system"/>
    <property type="evidence" value="ECO:0007669"/>
    <property type="project" value="InterPro"/>
</dbReference>
<dbReference type="SUPFAM" id="SSF53067">
    <property type="entry name" value="Actin-like ATPase domain"/>
    <property type="match status" value="1"/>
</dbReference>
<evidence type="ECO:0000313" key="11">
    <source>
        <dbReference type="EMBL" id="SFV89435.1"/>
    </source>
</evidence>
<feature type="domain" description="GspL cytoplasmic actin-ATPase-like" evidence="9">
    <location>
        <begin position="28"/>
        <end position="148"/>
    </location>
</feature>
<organism evidence="11">
    <name type="scientific">hydrothermal vent metagenome</name>
    <dbReference type="NCBI Taxonomy" id="652676"/>
    <lineage>
        <taxon>unclassified sequences</taxon>
        <taxon>metagenomes</taxon>
        <taxon>ecological metagenomes</taxon>
    </lineage>
</organism>
<keyword evidence="2" id="KW-0813">Transport</keyword>
<dbReference type="InterPro" id="IPR025691">
    <property type="entry name" value="GspL_pp_dom"/>
</dbReference>
<keyword evidence="4" id="KW-0997">Cell inner membrane</keyword>
<evidence type="ECO:0000256" key="5">
    <source>
        <dbReference type="ARBA" id="ARBA00022692"/>
    </source>
</evidence>
<dbReference type="GO" id="GO:0009276">
    <property type="term" value="C:Gram-negative-bacterium-type cell wall"/>
    <property type="evidence" value="ECO:0007669"/>
    <property type="project" value="InterPro"/>
</dbReference>
<dbReference type="CDD" id="cd24017">
    <property type="entry name" value="ASKHA_T2SSL_N"/>
    <property type="match status" value="1"/>
</dbReference>
<comment type="subcellular location">
    <subcellularLocation>
        <location evidence="1">Cell inner membrane</location>
        <topology evidence="1">Single-pass membrane protein</topology>
    </subcellularLocation>
</comment>
<dbReference type="InterPro" id="IPR024230">
    <property type="entry name" value="GspL_cyto_dom"/>
</dbReference>
<dbReference type="Gene3D" id="3.30.420.380">
    <property type="match status" value="1"/>
</dbReference>
<evidence type="ECO:0000259" key="9">
    <source>
        <dbReference type="Pfam" id="PF05134"/>
    </source>
</evidence>